<evidence type="ECO:0000256" key="2">
    <source>
        <dbReference type="ARBA" id="ARBA00007362"/>
    </source>
</evidence>
<dbReference type="PANTHER" id="PTHR22911">
    <property type="entry name" value="ACYL-MALONYL CONDENSING ENZYME-RELATED"/>
    <property type="match status" value="1"/>
</dbReference>
<dbReference type="AlphaFoldDB" id="A0A3T0KLY8"/>
<protein>
    <submittedName>
        <fullName evidence="4">Multidrug transporter</fullName>
    </submittedName>
</protein>
<feature type="domain" description="EamA" evidence="3">
    <location>
        <begin position="7"/>
        <end position="136"/>
    </location>
</feature>
<comment type="subcellular location">
    <subcellularLocation>
        <location evidence="1">Endomembrane system</location>
        <topology evidence="1">Multi-pass membrane protein</topology>
    </subcellularLocation>
</comment>
<comment type="similarity">
    <text evidence="2">Belongs to the EamA transporter family.</text>
</comment>
<sequence length="299" mass="31955">MQLLKYSIMMLIGAICYGTLSSLIKIGYSNGFNPGELVGSQYVIGWVIIAIVFLLSGSYRVSWKHAGLLLLTGMLAALVGKTYAVSVQELPASVAVVFLFQCIWMGTVIECLLARKWPGKNRLIAIGLVFVGTLLAGAIFGQSLSALSVKGALFGLLSALIFAIYMFCNARFATKVKTTSRLFYIGTGGMLAAAITANPVQLVTRIITTDLWQIGILLGLLGVAIPFFLFAIALPKIGIGLGAILSAAELPSAMVTAVLLLGEYVSPLQWFGISLIVVGMLLPDIQHYIKKSKNTMKIA</sequence>
<dbReference type="KEGG" id="pasa:BAOM_0754"/>
<evidence type="ECO:0000259" key="3">
    <source>
        <dbReference type="Pfam" id="PF00892"/>
    </source>
</evidence>
<dbReference type="Proteomes" id="UP000283095">
    <property type="component" value="Chromosome"/>
</dbReference>
<name>A0A3T0KLY8_9BACI</name>
<dbReference type="OrthoDB" id="3180815at2"/>
<dbReference type="InterPro" id="IPR000620">
    <property type="entry name" value="EamA_dom"/>
</dbReference>
<dbReference type="GO" id="GO:0016020">
    <property type="term" value="C:membrane"/>
    <property type="evidence" value="ECO:0007669"/>
    <property type="project" value="InterPro"/>
</dbReference>
<dbReference type="PANTHER" id="PTHR22911:SF137">
    <property type="entry name" value="SOLUTE CARRIER FAMILY 35 MEMBER G2-RELATED"/>
    <property type="match status" value="1"/>
</dbReference>
<dbReference type="RefSeq" id="WP_127759089.1">
    <property type="nucleotide sequence ID" value="NZ_CP026095.1"/>
</dbReference>
<feature type="domain" description="EamA" evidence="3">
    <location>
        <begin position="150"/>
        <end position="282"/>
    </location>
</feature>
<proteinExistence type="inferred from homology"/>
<organism evidence="4 5">
    <name type="scientific">Peribacillus asahii</name>
    <dbReference type="NCBI Taxonomy" id="228899"/>
    <lineage>
        <taxon>Bacteria</taxon>
        <taxon>Bacillati</taxon>
        <taxon>Bacillota</taxon>
        <taxon>Bacilli</taxon>
        <taxon>Bacillales</taxon>
        <taxon>Bacillaceae</taxon>
        <taxon>Peribacillus</taxon>
    </lineage>
</organism>
<dbReference type="EMBL" id="CP026095">
    <property type="protein sequence ID" value="AZV41386.1"/>
    <property type="molecule type" value="Genomic_DNA"/>
</dbReference>
<dbReference type="Pfam" id="PF00892">
    <property type="entry name" value="EamA"/>
    <property type="match status" value="2"/>
</dbReference>
<accession>A0A3T0KLY8</accession>
<evidence type="ECO:0000256" key="1">
    <source>
        <dbReference type="ARBA" id="ARBA00004127"/>
    </source>
</evidence>
<dbReference type="SUPFAM" id="SSF103481">
    <property type="entry name" value="Multidrug resistance efflux transporter EmrE"/>
    <property type="match status" value="2"/>
</dbReference>
<gene>
    <name evidence="4" type="ORF">BAOM_0754</name>
</gene>
<evidence type="ECO:0000313" key="5">
    <source>
        <dbReference type="Proteomes" id="UP000283095"/>
    </source>
</evidence>
<evidence type="ECO:0000313" key="4">
    <source>
        <dbReference type="EMBL" id="AZV41386.1"/>
    </source>
</evidence>
<dbReference type="InterPro" id="IPR037185">
    <property type="entry name" value="EmrE-like"/>
</dbReference>
<reference evidence="4 5" key="1">
    <citation type="submission" date="2018-01" db="EMBL/GenBank/DDBJ databases">
        <title>Bacillus asahii Genome sequencing and assembly.</title>
        <authorList>
            <person name="Jiang H."/>
            <person name="Feng Y."/>
            <person name="Zhao F."/>
            <person name="Lin X."/>
        </authorList>
    </citation>
    <scope>NUCLEOTIDE SEQUENCE [LARGE SCALE GENOMIC DNA]</scope>
    <source>
        <strain evidence="4 5">OM18</strain>
    </source>
</reference>